<name>A0A7Y9LUJ1_9MICC</name>
<reference evidence="2 3" key="1">
    <citation type="submission" date="2020-07" db="EMBL/GenBank/DDBJ databases">
        <title>Sequencing the genomes of 1000 actinobacteria strains.</title>
        <authorList>
            <person name="Klenk H.-P."/>
        </authorList>
    </citation>
    <scope>NUCLEOTIDE SEQUENCE [LARGE SCALE GENOMIC DNA]</scope>
    <source>
        <strain evidence="2 3">DSM 102047</strain>
    </source>
</reference>
<organism evidence="2 3">
    <name type="scientific">Psychromicrobium silvestre</name>
    <dbReference type="NCBI Taxonomy" id="1645614"/>
    <lineage>
        <taxon>Bacteria</taxon>
        <taxon>Bacillati</taxon>
        <taxon>Actinomycetota</taxon>
        <taxon>Actinomycetes</taxon>
        <taxon>Micrococcales</taxon>
        <taxon>Micrococcaceae</taxon>
        <taxon>Psychromicrobium</taxon>
    </lineage>
</organism>
<proteinExistence type="predicted"/>
<accession>A0A7Y9LUJ1</accession>
<dbReference type="RefSeq" id="WP_343046304.1">
    <property type="nucleotide sequence ID" value="NZ_JACBYQ010000002.1"/>
</dbReference>
<dbReference type="EMBL" id="JACBYQ010000002">
    <property type="protein sequence ID" value="NYE95819.1"/>
    <property type="molecule type" value="Genomic_DNA"/>
</dbReference>
<comment type="caution">
    <text evidence="2">The sequence shown here is derived from an EMBL/GenBank/DDBJ whole genome shotgun (WGS) entry which is preliminary data.</text>
</comment>
<keyword evidence="3" id="KW-1185">Reference proteome</keyword>
<evidence type="ECO:0008006" key="4">
    <source>
        <dbReference type="Google" id="ProtNLM"/>
    </source>
</evidence>
<dbReference type="AlphaFoldDB" id="A0A7Y9LUJ1"/>
<evidence type="ECO:0000313" key="2">
    <source>
        <dbReference type="EMBL" id="NYE95819.1"/>
    </source>
</evidence>
<feature type="region of interest" description="Disordered" evidence="1">
    <location>
        <begin position="1"/>
        <end position="39"/>
    </location>
</feature>
<sequence>MASKAKSSGRHSARHAAAPEAASTLEQNSRVSGRRRAAPQKSTFGYLLEAAPKLPLKRVAAVAVAGVLIAGVSASQQAATPTITPVADKTAAETISAAPDAAVSFTRVATSSQIDKSTQKTNAASSEIKTINDPEAAQAFAASKLSGFGWGQDQMSCLTQLWNRESSWQTTAENPSSLAYGIAQSLPAEKMASTGADYRTNYKTQIIWGLGYIEERYGSPCGAWGHSQATGWY</sequence>
<gene>
    <name evidence="2" type="ORF">FHU41_002069</name>
</gene>
<protein>
    <recommendedName>
        <fullName evidence="4">Transglycosylase SLT domain</fullName>
    </recommendedName>
</protein>
<evidence type="ECO:0000313" key="3">
    <source>
        <dbReference type="Proteomes" id="UP000521748"/>
    </source>
</evidence>
<dbReference type="SUPFAM" id="SSF53955">
    <property type="entry name" value="Lysozyme-like"/>
    <property type="match status" value="1"/>
</dbReference>
<dbReference type="Proteomes" id="UP000521748">
    <property type="component" value="Unassembled WGS sequence"/>
</dbReference>
<dbReference type="InterPro" id="IPR023346">
    <property type="entry name" value="Lysozyme-like_dom_sf"/>
</dbReference>
<evidence type="ECO:0000256" key="1">
    <source>
        <dbReference type="SAM" id="MobiDB-lite"/>
    </source>
</evidence>